<dbReference type="Pfam" id="PF08713">
    <property type="entry name" value="DNA_alkylation"/>
    <property type="match status" value="1"/>
</dbReference>
<comment type="caution">
    <text evidence="1">The sequence shown here is derived from an EMBL/GenBank/DDBJ whole genome shotgun (WGS) entry which is preliminary data.</text>
</comment>
<dbReference type="InterPro" id="IPR014825">
    <property type="entry name" value="DNA_alkylation"/>
</dbReference>
<evidence type="ECO:0000313" key="1">
    <source>
        <dbReference type="EMBL" id="EEP28518.1"/>
    </source>
</evidence>
<dbReference type="EMBL" id="ACIP02000002">
    <property type="protein sequence ID" value="EEP28518.1"/>
    <property type="molecule type" value="Genomic_DNA"/>
</dbReference>
<dbReference type="CDD" id="cd06561">
    <property type="entry name" value="AlkD_like"/>
    <property type="match status" value="1"/>
</dbReference>
<dbReference type="eggNOG" id="COG4912">
    <property type="taxonomic scope" value="Bacteria"/>
</dbReference>
<dbReference type="AlphaFoldDB" id="C4GBM5"/>
<dbReference type="RefSeq" id="WP_006906336.1">
    <property type="nucleotide sequence ID" value="NZ_GG665866.1"/>
</dbReference>
<sequence length="240" mass="28307">MTVQEELFALQDREYADFQSRLVPTVSRQTFIGVRVPQLRKLAKRMGKVREKQMQEQRQDFMQALPHSYYDENMLHSLLISEINDFDACISAVDAFLPYIDNWAVCDILPPRIFKKEHRRLLAEIPRWIGSDQTYTCRFGIEMLMTHFLDDDFKPRYLELPAQVHLDEYYVRMMVAWFFATALAKQWKATVPYLENHKLGIWTHNKTIQKACESYRITADQKEYLKGLRLGKAAGAFDRG</sequence>
<dbReference type="HOGENOM" id="CLU_095329_0_0_9"/>
<keyword evidence="2" id="KW-1185">Reference proteome</keyword>
<dbReference type="PANTHER" id="PTHR34070">
    <property type="entry name" value="ARMADILLO-TYPE FOLD"/>
    <property type="match status" value="1"/>
</dbReference>
<evidence type="ECO:0008006" key="3">
    <source>
        <dbReference type="Google" id="ProtNLM"/>
    </source>
</evidence>
<reference evidence="1" key="1">
    <citation type="submission" date="2009-04" db="EMBL/GenBank/DDBJ databases">
        <authorList>
            <person name="Weinstock G."/>
            <person name="Sodergren E."/>
            <person name="Clifton S."/>
            <person name="Fulton L."/>
            <person name="Fulton B."/>
            <person name="Courtney L."/>
            <person name="Fronick C."/>
            <person name="Harrison M."/>
            <person name="Strong C."/>
            <person name="Farmer C."/>
            <person name="Delahaunty K."/>
            <person name="Markovic C."/>
            <person name="Hall O."/>
            <person name="Minx P."/>
            <person name="Tomlinson C."/>
            <person name="Mitreva M."/>
            <person name="Nelson J."/>
            <person name="Hou S."/>
            <person name="Wollam A."/>
            <person name="Pepin K.H."/>
            <person name="Johnson M."/>
            <person name="Bhonagiri V."/>
            <person name="Nash W.E."/>
            <person name="Warren W."/>
            <person name="Chinwalla A."/>
            <person name="Mardis E.R."/>
            <person name="Wilson R.K."/>
        </authorList>
    </citation>
    <scope>NUCLEOTIDE SEQUENCE [LARGE SCALE GENOMIC DNA]</scope>
    <source>
        <strain evidence="1">DSM 14600</strain>
    </source>
</reference>
<gene>
    <name evidence="1" type="ORF">GCWU000342_01328</name>
</gene>
<accession>C4GBM5</accession>
<dbReference type="PANTHER" id="PTHR34070:SF1">
    <property type="entry name" value="DNA ALKYLATION REPAIR PROTEIN"/>
    <property type="match status" value="1"/>
</dbReference>
<name>C4GBM5_9FIRM</name>
<evidence type="ECO:0000313" key="2">
    <source>
        <dbReference type="Proteomes" id="UP000003494"/>
    </source>
</evidence>
<organism evidence="1 2">
    <name type="scientific">Shuttleworthella satelles DSM 14600</name>
    <dbReference type="NCBI Taxonomy" id="626523"/>
    <lineage>
        <taxon>Bacteria</taxon>
        <taxon>Bacillati</taxon>
        <taxon>Bacillota</taxon>
        <taxon>Clostridia</taxon>
        <taxon>Lachnospirales</taxon>
        <taxon>Lachnospiraceae</taxon>
        <taxon>Shuttleworthella</taxon>
    </lineage>
</organism>
<dbReference type="Gene3D" id="1.25.10.90">
    <property type="match status" value="1"/>
</dbReference>
<protein>
    <recommendedName>
        <fullName evidence="3">DNA alkylation repair enzyme</fullName>
    </recommendedName>
</protein>
<dbReference type="SUPFAM" id="SSF48371">
    <property type="entry name" value="ARM repeat"/>
    <property type="match status" value="1"/>
</dbReference>
<dbReference type="Proteomes" id="UP000003494">
    <property type="component" value="Unassembled WGS sequence"/>
</dbReference>
<dbReference type="InterPro" id="IPR016024">
    <property type="entry name" value="ARM-type_fold"/>
</dbReference>
<dbReference type="STRING" id="626523.GCWU000342_01328"/>
<proteinExistence type="predicted"/>